<dbReference type="SUPFAM" id="SSF49899">
    <property type="entry name" value="Concanavalin A-like lectins/glucanases"/>
    <property type="match status" value="1"/>
</dbReference>
<evidence type="ECO:0000256" key="5">
    <source>
        <dbReference type="ARBA" id="ARBA00023136"/>
    </source>
</evidence>
<keyword evidence="3 6" id="KW-0732">Signal</keyword>
<evidence type="ECO:0000259" key="7">
    <source>
        <dbReference type="PROSITE" id="PS51328"/>
    </source>
</evidence>
<proteinExistence type="predicted"/>
<dbReference type="GO" id="GO:0005793">
    <property type="term" value="C:endoplasmic reticulum-Golgi intermediate compartment"/>
    <property type="evidence" value="ECO:0007669"/>
    <property type="project" value="TreeGrafter"/>
</dbReference>
<dbReference type="InterPro" id="IPR005052">
    <property type="entry name" value="Lectin_leg"/>
</dbReference>
<dbReference type="GO" id="GO:0005537">
    <property type="term" value="F:D-mannose binding"/>
    <property type="evidence" value="ECO:0007669"/>
    <property type="project" value="TreeGrafter"/>
</dbReference>
<dbReference type="Proteomes" id="UP000278143">
    <property type="component" value="Unassembled WGS sequence"/>
</dbReference>
<dbReference type="Gene3D" id="2.60.120.200">
    <property type="match status" value="1"/>
</dbReference>
<dbReference type="GO" id="GO:0006888">
    <property type="term" value="P:endoplasmic reticulum to Golgi vesicle-mediated transport"/>
    <property type="evidence" value="ECO:0007669"/>
    <property type="project" value="TreeGrafter"/>
</dbReference>
<evidence type="ECO:0000256" key="3">
    <source>
        <dbReference type="ARBA" id="ARBA00022729"/>
    </source>
</evidence>
<dbReference type="PANTHER" id="PTHR12223:SF28">
    <property type="entry name" value="LECTIN, MANNOSE BINDING 1 LIKE"/>
    <property type="match status" value="1"/>
</dbReference>
<evidence type="ECO:0000313" key="9">
    <source>
        <dbReference type="Proteomes" id="UP000278143"/>
    </source>
</evidence>
<protein>
    <submittedName>
        <fullName evidence="8">Legume-like lectin</fullName>
    </submittedName>
</protein>
<dbReference type="GO" id="GO:0000139">
    <property type="term" value="C:Golgi membrane"/>
    <property type="evidence" value="ECO:0007669"/>
    <property type="project" value="TreeGrafter"/>
</dbReference>
<dbReference type="GO" id="GO:0005789">
    <property type="term" value="C:endoplasmic reticulum membrane"/>
    <property type="evidence" value="ECO:0007669"/>
    <property type="project" value="TreeGrafter"/>
</dbReference>
<feature type="signal peptide" evidence="6">
    <location>
        <begin position="1"/>
        <end position="27"/>
    </location>
</feature>
<sequence>MQPVVRNQLLLGGLAVLLACATSTTVAAPQEHIPVRHDWKQTFKQPYFFKEEGIPYFEYFGNTLPSQEFIRLSPSLHGMKGAIWAKEPNQHEEWIVEFSVNVFGRHLHGGDGLAFWYAKDRGQLGPVYGSKDSWEGLMVALDTYDKRDARANTFVLGMLNHNNFEYAKAEHPMSHILSGCFREYRNLKEPLNVRVMYANETVTVSVDNINSGENYQPCFEAEHVKLPTGYYFGVSAASSHDEADDHDILSFDT</sequence>
<evidence type="ECO:0000256" key="1">
    <source>
        <dbReference type="ARBA" id="ARBA00004479"/>
    </source>
</evidence>
<keyword evidence="5" id="KW-0472">Membrane</keyword>
<dbReference type="AlphaFoldDB" id="A0A4V1J1E0"/>
<keyword evidence="2" id="KW-0812">Transmembrane</keyword>
<keyword evidence="4" id="KW-1133">Transmembrane helix</keyword>
<evidence type="ECO:0000256" key="4">
    <source>
        <dbReference type="ARBA" id="ARBA00022989"/>
    </source>
</evidence>
<dbReference type="InterPro" id="IPR051136">
    <property type="entry name" value="Intracellular_Lectin-GPT"/>
</dbReference>
<dbReference type="PROSITE" id="PS51328">
    <property type="entry name" value="L_LECTIN_LIKE"/>
    <property type="match status" value="1"/>
</dbReference>
<organism evidence="8 9">
    <name type="scientific">Syncephalis pseudoplumigaleata</name>
    <dbReference type="NCBI Taxonomy" id="1712513"/>
    <lineage>
        <taxon>Eukaryota</taxon>
        <taxon>Fungi</taxon>
        <taxon>Fungi incertae sedis</taxon>
        <taxon>Zoopagomycota</taxon>
        <taxon>Zoopagomycotina</taxon>
        <taxon>Zoopagomycetes</taxon>
        <taxon>Zoopagales</taxon>
        <taxon>Piptocephalidaceae</taxon>
        <taxon>Syncephalis</taxon>
    </lineage>
</organism>
<feature type="domain" description="L-type lectin-like" evidence="7">
    <location>
        <begin position="35"/>
        <end position="253"/>
    </location>
</feature>
<dbReference type="Pfam" id="PF03388">
    <property type="entry name" value="Lectin_leg-like"/>
    <property type="match status" value="1"/>
</dbReference>
<evidence type="ECO:0000313" key="8">
    <source>
        <dbReference type="EMBL" id="RKP24729.1"/>
    </source>
</evidence>
<feature type="chain" id="PRO_5020205017" evidence="6">
    <location>
        <begin position="28"/>
        <end position="253"/>
    </location>
</feature>
<dbReference type="EMBL" id="KZ990063">
    <property type="protein sequence ID" value="RKP24729.1"/>
    <property type="molecule type" value="Genomic_DNA"/>
</dbReference>
<accession>A0A4V1J1E0</accession>
<dbReference type="InterPro" id="IPR013320">
    <property type="entry name" value="ConA-like_dom_sf"/>
</dbReference>
<dbReference type="GO" id="GO:0030134">
    <property type="term" value="C:COPII-coated ER to Golgi transport vesicle"/>
    <property type="evidence" value="ECO:0007669"/>
    <property type="project" value="TreeGrafter"/>
</dbReference>
<keyword evidence="9" id="KW-1185">Reference proteome</keyword>
<dbReference type="OrthoDB" id="10265193at2759"/>
<evidence type="ECO:0000256" key="2">
    <source>
        <dbReference type="ARBA" id="ARBA00022692"/>
    </source>
</evidence>
<dbReference type="PANTHER" id="PTHR12223">
    <property type="entry name" value="VESICULAR MANNOSE-BINDING LECTIN"/>
    <property type="match status" value="1"/>
</dbReference>
<dbReference type="PROSITE" id="PS51257">
    <property type="entry name" value="PROKAR_LIPOPROTEIN"/>
    <property type="match status" value="1"/>
</dbReference>
<feature type="non-terminal residue" evidence="8">
    <location>
        <position position="253"/>
    </location>
</feature>
<evidence type="ECO:0000256" key="6">
    <source>
        <dbReference type="SAM" id="SignalP"/>
    </source>
</evidence>
<keyword evidence="8" id="KW-0430">Lectin</keyword>
<name>A0A4V1J1E0_9FUNG</name>
<gene>
    <name evidence="8" type="ORF">SYNPS1DRAFT_16744</name>
</gene>
<reference evidence="9" key="1">
    <citation type="journal article" date="2018" name="Nat. Microbiol.">
        <title>Leveraging single-cell genomics to expand the fungal tree of life.</title>
        <authorList>
            <person name="Ahrendt S.R."/>
            <person name="Quandt C.A."/>
            <person name="Ciobanu D."/>
            <person name="Clum A."/>
            <person name="Salamov A."/>
            <person name="Andreopoulos B."/>
            <person name="Cheng J.F."/>
            <person name="Woyke T."/>
            <person name="Pelin A."/>
            <person name="Henrissat B."/>
            <person name="Reynolds N.K."/>
            <person name="Benny G.L."/>
            <person name="Smith M.E."/>
            <person name="James T.Y."/>
            <person name="Grigoriev I.V."/>
        </authorList>
    </citation>
    <scope>NUCLEOTIDE SEQUENCE [LARGE SCALE GENOMIC DNA]</scope>
    <source>
        <strain evidence="9">Benny S71-1</strain>
    </source>
</reference>
<comment type="subcellular location">
    <subcellularLocation>
        <location evidence="1">Membrane</location>
        <topology evidence="1">Single-pass type I membrane protein</topology>
    </subcellularLocation>
</comment>